<dbReference type="EMBL" id="FOOX01000007">
    <property type="protein sequence ID" value="SFG62367.1"/>
    <property type="molecule type" value="Genomic_DNA"/>
</dbReference>
<dbReference type="Pfam" id="PF02811">
    <property type="entry name" value="PHP"/>
    <property type="match status" value="1"/>
</dbReference>
<protein>
    <submittedName>
        <fullName evidence="2">Putative hydrolase</fullName>
    </submittedName>
</protein>
<dbReference type="SUPFAM" id="SSF89550">
    <property type="entry name" value="PHP domain-like"/>
    <property type="match status" value="1"/>
</dbReference>
<dbReference type="GO" id="GO:0042578">
    <property type="term" value="F:phosphoric ester hydrolase activity"/>
    <property type="evidence" value="ECO:0007669"/>
    <property type="project" value="TreeGrafter"/>
</dbReference>
<dbReference type="Gene3D" id="3.20.20.140">
    <property type="entry name" value="Metal-dependent hydrolases"/>
    <property type="match status" value="1"/>
</dbReference>
<accession>A0A1I2TG85</accession>
<dbReference type="Pfam" id="PF13263">
    <property type="entry name" value="PHP_C"/>
    <property type="match status" value="1"/>
</dbReference>
<dbReference type="PANTHER" id="PTHR36928">
    <property type="entry name" value="PHOSPHATASE YCDX-RELATED"/>
    <property type="match status" value="1"/>
</dbReference>
<sequence>MLQLYADWHTHSFYSDGSMTPEEIVAAAARRGLDEVAITDHGPRGMFIGIKAARFYLELKKQAARLAEKYSIRVLIGAEANVISLDGDIDIPDEVAGELDILIAGLHPQVWCKSFKQTLTWILPNWLGRYSGWLREMMRETNTRALAAAIYKNRLTFISHPGLMMDVDLDEIARACSDRGCAMEINAGHRYDRDKVIKAALKWGVSLVVNSDAHYPESVGEVAEGMVLLEKNRVSPAQVLNARKGQPVLEVEQATAGNFYSHPASSRRLT</sequence>
<evidence type="ECO:0000259" key="1">
    <source>
        <dbReference type="SMART" id="SM00481"/>
    </source>
</evidence>
<reference evidence="3" key="1">
    <citation type="submission" date="2016-10" db="EMBL/GenBank/DDBJ databases">
        <authorList>
            <person name="Varghese N."/>
            <person name="Submissions S."/>
        </authorList>
    </citation>
    <scope>NUCLEOTIDE SEQUENCE [LARGE SCALE GENOMIC DNA]</scope>
    <source>
        <strain evidence="3">DSM 17038</strain>
    </source>
</reference>
<keyword evidence="2" id="KW-0378">Hydrolase</keyword>
<evidence type="ECO:0000313" key="3">
    <source>
        <dbReference type="Proteomes" id="UP000199337"/>
    </source>
</evidence>
<keyword evidence="3" id="KW-1185">Reference proteome</keyword>
<dbReference type="InterPro" id="IPR016195">
    <property type="entry name" value="Pol/histidinol_Pase-like"/>
</dbReference>
<dbReference type="Proteomes" id="UP000199337">
    <property type="component" value="Unassembled WGS sequence"/>
</dbReference>
<dbReference type="InterPro" id="IPR050243">
    <property type="entry name" value="PHP_phosphatase"/>
</dbReference>
<gene>
    <name evidence="2" type="ORF">SAMN05660649_02158</name>
</gene>
<name>A0A1I2TG85_9FIRM</name>
<dbReference type="SMART" id="SM00481">
    <property type="entry name" value="POLIIIAc"/>
    <property type="match status" value="1"/>
</dbReference>
<dbReference type="GO" id="GO:0008270">
    <property type="term" value="F:zinc ion binding"/>
    <property type="evidence" value="ECO:0007669"/>
    <property type="project" value="TreeGrafter"/>
</dbReference>
<proteinExistence type="predicted"/>
<dbReference type="STRING" id="341036.SAMN05660649_02158"/>
<evidence type="ECO:0000313" key="2">
    <source>
        <dbReference type="EMBL" id="SFG62367.1"/>
    </source>
</evidence>
<dbReference type="GO" id="GO:0005829">
    <property type="term" value="C:cytosol"/>
    <property type="evidence" value="ECO:0007669"/>
    <property type="project" value="TreeGrafter"/>
</dbReference>
<dbReference type="RefSeq" id="WP_165613469.1">
    <property type="nucleotide sequence ID" value="NZ_FOOX01000007.1"/>
</dbReference>
<dbReference type="PANTHER" id="PTHR36928:SF1">
    <property type="entry name" value="PHOSPHATASE YCDX-RELATED"/>
    <property type="match status" value="1"/>
</dbReference>
<dbReference type="InterPro" id="IPR004013">
    <property type="entry name" value="PHP_dom"/>
</dbReference>
<dbReference type="AlphaFoldDB" id="A0A1I2TG85"/>
<dbReference type="InterPro" id="IPR003141">
    <property type="entry name" value="Pol/His_phosphatase_N"/>
</dbReference>
<organism evidence="2 3">
    <name type="scientific">Desulfotruncus arcticus DSM 17038</name>
    <dbReference type="NCBI Taxonomy" id="1121424"/>
    <lineage>
        <taxon>Bacteria</taxon>
        <taxon>Bacillati</taxon>
        <taxon>Bacillota</taxon>
        <taxon>Clostridia</taxon>
        <taxon>Eubacteriales</taxon>
        <taxon>Desulfallaceae</taxon>
        <taxon>Desulfotruncus</taxon>
    </lineage>
</organism>
<feature type="domain" description="Polymerase/histidinol phosphatase N-terminal" evidence="1">
    <location>
        <begin position="6"/>
        <end position="84"/>
    </location>
</feature>